<dbReference type="InterPro" id="IPR025316">
    <property type="entry name" value="DUF4221"/>
</dbReference>
<reference evidence="2" key="1">
    <citation type="journal article" date="2019" name="Int. J. Syst. Evol. Microbiol.">
        <title>The Global Catalogue of Microorganisms (GCM) 10K type strain sequencing project: providing services to taxonomists for standard genome sequencing and annotation.</title>
        <authorList>
            <consortium name="The Broad Institute Genomics Platform"/>
            <consortium name="The Broad Institute Genome Sequencing Center for Infectious Disease"/>
            <person name="Wu L."/>
            <person name="Ma J."/>
        </authorList>
    </citation>
    <scope>NUCLEOTIDE SEQUENCE [LARGE SCALE GENOMIC DNA]</scope>
    <source>
        <strain evidence="2">CGMCC 1.15180</strain>
    </source>
</reference>
<evidence type="ECO:0000313" key="1">
    <source>
        <dbReference type="EMBL" id="MFD2033208.1"/>
    </source>
</evidence>
<name>A0ABW4VIM2_9BACT</name>
<keyword evidence="2" id="KW-1185">Reference proteome</keyword>
<dbReference type="Pfam" id="PF13970">
    <property type="entry name" value="DUF4221"/>
    <property type="match status" value="1"/>
</dbReference>
<comment type="caution">
    <text evidence="1">The sequence shown here is derived from an EMBL/GenBank/DDBJ whole genome shotgun (WGS) entry which is preliminary data.</text>
</comment>
<proteinExistence type="predicted"/>
<accession>A0ABW4VIM2</accession>
<dbReference type="RefSeq" id="WP_376882234.1">
    <property type="nucleotide sequence ID" value="NZ_JBHUHR010000001.1"/>
</dbReference>
<sequence>MRALYYIILFLLTISCNQRDKPNEQPPFDGTLKLVKTIKLPLDEFSSYEFFNTHLIDNRLIVLNVVNSSLDFYDLEMEKLTSRLKIQPSGPEGVPRLYSFIYHNADSIYILPQFTLNGTIILNEKGEFIDRLKVDKFDSDVGSLVNHVSSNSTPSYIFDNKLHFSTFPLKTNYFPDKYVFDYTLDLKTGKFTENKEITKPEIYKNNTQYASQTFARKKLNAEQWIYSWHMSDSIFIFERDSGEIVKKSIVANGGLKTSATPINEKTTNEESLVLRAKSYIYGETVVQGDYIHRIRFFPLPEPEEILFSDKIITLIQDFEILTYNLNNAEFVGSTKFKGGIYDPRVIIANKYGIYLPKINPDNPNLSENSIEYDIFSIE</sequence>
<organism evidence="1 2">
    <name type="scientific">Belliella marina</name>
    <dbReference type="NCBI Taxonomy" id="1644146"/>
    <lineage>
        <taxon>Bacteria</taxon>
        <taxon>Pseudomonadati</taxon>
        <taxon>Bacteroidota</taxon>
        <taxon>Cytophagia</taxon>
        <taxon>Cytophagales</taxon>
        <taxon>Cyclobacteriaceae</taxon>
        <taxon>Belliella</taxon>
    </lineage>
</organism>
<dbReference type="PROSITE" id="PS51257">
    <property type="entry name" value="PROKAR_LIPOPROTEIN"/>
    <property type="match status" value="1"/>
</dbReference>
<gene>
    <name evidence="1" type="ORF">ACFSKL_00315</name>
</gene>
<evidence type="ECO:0000313" key="2">
    <source>
        <dbReference type="Proteomes" id="UP001597361"/>
    </source>
</evidence>
<protein>
    <submittedName>
        <fullName evidence="1">DUF4221 family protein</fullName>
    </submittedName>
</protein>
<dbReference type="Proteomes" id="UP001597361">
    <property type="component" value="Unassembled WGS sequence"/>
</dbReference>
<dbReference type="EMBL" id="JBHUHR010000001">
    <property type="protein sequence ID" value="MFD2033208.1"/>
    <property type="molecule type" value="Genomic_DNA"/>
</dbReference>